<dbReference type="CDD" id="cd01948">
    <property type="entry name" value="EAL"/>
    <property type="match status" value="1"/>
</dbReference>
<dbReference type="RefSeq" id="WP_067017589.1">
    <property type="nucleotide sequence ID" value="NZ_FLOB01000007.1"/>
</dbReference>
<feature type="domain" description="EAL" evidence="3">
    <location>
        <begin position="436"/>
        <end position="693"/>
    </location>
</feature>
<dbReference type="InterPro" id="IPR029787">
    <property type="entry name" value="Nucleotide_cyclase"/>
</dbReference>
<dbReference type="Gene3D" id="3.30.70.270">
    <property type="match status" value="1"/>
</dbReference>
<gene>
    <name evidence="5" type="primary">gmr_4</name>
    <name evidence="5" type="ORF">MSP8886_02876</name>
</gene>
<keyword evidence="6" id="KW-1185">Reference proteome</keyword>
<evidence type="ECO:0000259" key="3">
    <source>
        <dbReference type="PROSITE" id="PS50883"/>
    </source>
</evidence>
<dbReference type="InterPro" id="IPR000014">
    <property type="entry name" value="PAS"/>
</dbReference>
<keyword evidence="5" id="KW-0378">Hydrolase</keyword>
<dbReference type="SUPFAM" id="SSF141868">
    <property type="entry name" value="EAL domain-like"/>
    <property type="match status" value="1"/>
</dbReference>
<dbReference type="InterPro" id="IPR013656">
    <property type="entry name" value="PAS_4"/>
</dbReference>
<dbReference type="Pfam" id="PF08448">
    <property type="entry name" value="PAS_4"/>
    <property type="match status" value="1"/>
</dbReference>
<sequence length="693" mass="78809">MLLERDYQSLAEHLPRAMIIYGADGHVCFYNSLFFQEWLAPSIVAGCHYSINRTQIKNLYHKILQPIAENQPTSTSQSLYQKDYLRLHDQSILRLNEFSIDLEDNNHVLVELWEDVSKEYALLNEVREEHHLLLSLINSIPDQVYLKDLESKFILINPSLAKRYGVKDTTEAIGKSDADFYSNEHASITRQEELNIIRTQKGVYNKLHHEKWHDSHDTWNLSTKLPLKNSKNEVIGIIGISHDVTEYKLNQDKYWKQANFDKLTGLSNRQHLTSEFDRIAIECRQNNENFVFLLLDLDGFKQVNDSYGHGYGDLLLAQVSERLKNTLRQRDLICRLGGDEFVVISAPIKDQPVAEKIAEKIIQCFERPFVINHRIAHITTSMGIVFTSALRVNLHDVQQKADHAMYKAKKAGKNRYRFYNQAIAVESKRHDFLCQELKITLEGTNSTAEKDEFSLEIALLEDLKTGVKTKEQGIYSWQHPQLGRISAEELLSTAESTGNIVCLEANLISKAINTIEKEIESFSSYPNYKPRRISMPISQAILSQPDLLASVLLPIVEKHPMAMRGLLFEVPAETVYSSLPNSLVSQSLKLLDSYGSSLVLSHVTGQSLSIQPLIECQISRINLAESLVQNAYSCDVAKQSIKTLCAMAHALDIKVVAKGIETNKSYRCIKSLGCCDYGQGDYIDRQNDTDISL</sequence>
<dbReference type="FunFam" id="3.30.70.270:FF:000001">
    <property type="entry name" value="Diguanylate cyclase domain protein"/>
    <property type="match status" value="1"/>
</dbReference>
<comment type="cofactor">
    <cofactor evidence="1">
        <name>Mg(2+)</name>
        <dbReference type="ChEBI" id="CHEBI:18420"/>
    </cofactor>
</comment>
<evidence type="ECO:0000259" key="4">
    <source>
        <dbReference type="PROSITE" id="PS50887"/>
    </source>
</evidence>
<dbReference type="EMBL" id="FLOB01000007">
    <property type="protein sequence ID" value="SBS33869.1"/>
    <property type="molecule type" value="Genomic_DNA"/>
</dbReference>
<name>A0A1A8TLD5_9GAMM</name>
<evidence type="ECO:0000313" key="6">
    <source>
        <dbReference type="Proteomes" id="UP000092544"/>
    </source>
</evidence>
<dbReference type="SMART" id="SM00052">
    <property type="entry name" value="EAL"/>
    <property type="match status" value="1"/>
</dbReference>
<proteinExistence type="predicted"/>
<evidence type="ECO:0000256" key="1">
    <source>
        <dbReference type="ARBA" id="ARBA00001946"/>
    </source>
</evidence>
<dbReference type="InterPro" id="IPR000160">
    <property type="entry name" value="GGDEF_dom"/>
</dbReference>
<dbReference type="EC" id="3.1.4.52" evidence="5"/>
<dbReference type="NCBIfam" id="TIGR00254">
    <property type="entry name" value="GGDEF"/>
    <property type="match status" value="1"/>
</dbReference>
<dbReference type="PROSITE" id="PS50113">
    <property type="entry name" value="PAC"/>
    <property type="match status" value="1"/>
</dbReference>
<feature type="domain" description="GGDEF" evidence="4">
    <location>
        <begin position="288"/>
        <end position="421"/>
    </location>
</feature>
<dbReference type="PANTHER" id="PTHR44757">
    <property type="entry name" value="DIGUANYLATE CYCLASE DGCP"/>
    <property type="match status" value="1"/>
</dbReference>
<dbReference type="PROSITE" id="PS50883">
    <property type="entry name" value="EAL"/>
    <property type="match status" value="1"/>
</dbReference>
<dbReference type="PROSITE" id="PS50887">
    <property type="entry name" value="GGDEF"/>
    <property type="match status" value="1"/>
</dbReference>
<dbReference type="GO" id="GO:0071111">
    <property type="term" value="F:cyclic-guanylate-specific phosphodiesterase activity"/>
    <property type="evidence" value="ECO:0007669"/>
    <property type="project" value="UniProtKB-EC"/>
</dbReference>
<dbReference type="InterPro" id="IPR052155">
    <property type="entry name" value="Biofilm_reg_signaling"/>
</dbReference>
<reference evidence="5 6" key="1">
    <citation type="submission" date="2016-06" db="EMBL/GenBank/DDBJ databases">
        <authorList>
            <person name="Kjaerup R.B."/>
            <person name="Dalgaard T.S."/>
            <person name="Juul-Madsen H.R."/>
        </authorList>
    </citation>
    <scope>NUCLEOTIDE SEQUENCE [LARGE SCALE GENOMIC DNA]</scope>
    <source>
        <strain evidence="5 6">CECT 8886</strain>
    </source>
</reference>
<dbReference type="PANTHER" id="PTHR44757:SF2">
    <property type="entry name" value="BIOFILM ARCHITECTURE MAINTENANCE PROTEIN MBAA"/>
    <property type="match status" value="1"/>
</dbReference>
<dbReference type="InterPro" id="IPR043128">
    <property type="entry name" value="Rev_trsase/Diguanyl_cyclase"/>
</dbReference>
<protein>
    <submittedName>
        <fullName evidence="5">Cyclic di-GMP phosphodiesterase Gmr</fullName>
        <ecNumber evidence="5">3.1.4.52</ecNumber>
    </submittedName>
</protein>
<dbReference type="SUPFAM" id="SSF55785">
    <property type="entry name" value="PYP-like sensor domain (PAS domain)"/>
    <property type="match status" value="1"/>
</dbReference>
<dbReference type="STRING" id="1792290.MSP8886_02876"/>
<dbReference type="NCBIfam" id="TIGR00229">
    <property type="entry name" value="sensory_box"/>
    <property type="match status" value="1"/>
</dbReference>
<dbReference type="SMART" id="SM00267">
    <property type="entry name" value="GGDEF"/>
    <property type="match status" value="1"/>
</dbReference>
<dbReference type="InterPro" id="IPR001633">
    <property type="entry name" value="EAL_dom"/>
</dbReference>
<organism evidence="5 6">
    <name type="scientific">Marinomonas spartinae</name>
    <dbReference type="NCBI Taxonomy" id="1792290"/>
    <lineage>
        <taxon>Bacteria</taxon>
        <taxon>Pseudomonadati</taxon>
        <taxon>Pseudomonadota</taxon>
        <taxon>Gammaproteobacteria</taxon>
        <taxon>Oceanospirillales</taxon>
        <taxon>Oceanospirillaceae</taxon>
        <taxon>Marinomonas</taxon>
    </lineage>
</organism>
<dbReference type="InterPro" id="IPR035965">
    <property type="entry name" value="PAS-like_dom_sf"/>
</dbReference>
<dbReference type="Proteomes" id="UP000092544">
    <property type="component" value="Unassembled WGS sequence"/>
</dbReference>
<accession>A0A1A8TLD5</accession>
<dbReference type="AlphaFoldDB" id="A0A1A8TLD5"/>
<dbReference type="Gene3D" id="3.30.450.20">
    <property type="entry name" value="PAS domain"/>
    <property type="match status" value="1"/>
</dbReference>
<dbReference type="InterPro" id="IPR035919">
    <property type="entry name" value="EAL_sf"/>
</dbReference>
<evidence type="ECO:0000259" key="2">
    <source>
        <dbReference type="PROSITE" id="PS50113"/>
    </source>
</evidence>
<dbReference type="CDD" id="cd01949">
    <property type="entry name" value="GGDEF"/>
    <property type="match status" value="1"/>
</dbReference>
<feature type="domain" description="PAC" evidence="2">
    <location>
        <begin position="190"/>
        <end position="256"/>
    </location>
</feature>
<dbReference type="Pfam" id="PF00990">
    <property type="entry name" value="GGDEF"/>
    <property type="match status" value="1"/>
</dbReference>
<dbReference type="OrthoDB" id="8929028at2"/>
<dbReference type="Gene3D" id="3.20.20.450">
    <property type="entry name" value="EAL domain"/>
    <property type="match status" value="1"/>
</dbReference>
<dbReference type="InterPro" id="IPR000700">
    <property type="entry name" value="PAS-assoc_C"/>
</dbReference>
<dbReference type="SUPFAM" id="SSF55073">
    <property type="entry name" value="Nucleotide cyclase"/>
    <property type="match status" value="1"/>
</dbReference>
<dbReference type="Pfam" id="PF00563">
    <property type="entry name" value="EAL"/>
    <property type="match status" value="1"/>
</dbReference>
<evidence type="ECO:0000313" key="5">
    <source>
        <dbReference type="EMBL" id="SBS33869.1"/>
    </source>
</evidence>